<proteinExistence type="predicted"/>
<dbReference type="PANTHER" id="PTHR12243:SF67">
    <property type="entry name" value="COREPRESSOR OF PANGOLIN, ISOFORM A-RELATED"/>
    <property type="match status" value="1"/>
</dbReference>
<dbReference type="Proteomes" id="UP000694846">
    <property type="component" value="Unplaced"/>
</dbReference>
<organism evidence="3 4">
    <name type="scientific">Sipha flava</name>
    <name type="common">yellow sugarcane aphid</name>
    <dbReference type="NCBI Taxonomy" id="143950"/>
    <lineage>
        <taxon>Eukaryota</taxon>
        <taxon>Metazoa</taxon>
        <taxon>Ecdysozoa</taxon>
        <taxon>Arthropoda</taxon>
        <taxon>Hexapoda</taxon>
        <taxon>Insecta</taxon>
        <taxon>Pterygota</taxon>
        <taxon>Neoptera</taxon>
        <taxon>Paraneoptera</taxon>
        <taxon>Hemiptera</taxon>
        <taxon>Sternorrhyncha</taxon>
        <taxon>Aphidomorpha</taxon>
        <taxon>Aphidoidea</taxon>
        <taxon>Aphididae</taxon>
        <taxon>Sipha</taxon>
    </lineage>
</organism>
<reference evidence="4" key="1">
    <citation type="submission" date="2025-08" db="UniProtKB">
        <authorList>
            <consortium name="RefSeq"/>
        </authorList>
    </citation>
    <scope>IDENTIFICATION</scope>
    <source>
        <tissue evidence="4">Whole body</tissue>
    </source>
</reference>
<dbReference type="AlphaFoldDB" id="A0A8B8F9K5"/>
<dbReference type="OrthoDB" id="10262320at2759"/>
<dbReference type="GO" id="GO:0005667">
    <property type="term" value="C:transcription regulator complex"/>
    <property type="evidence" value="ECO:0007669"/>
    <property type="project" value="TreeGrafter"/>
</dbReference>
<gene>
    <name evidence="4" type="primary">LOC112681485</name>
</gene>
<dbReference type="GO" id="GO:0005634">
    <property type="term" value="C:nucleus"/>
    <property type="evidence" value="ECO:0007669"/>
    <property type="project" value="TreeGrafter"/>
</dbReference>
<feature type="domain" description="MADF" evidence="2">
    <location>
        <begin position="5"/>
        <end position="91"/>
    </location>
</feature>
<dbReference type="InterPro" id="IPR006578">
    <property type="entry name" value="MADF-dom"/>
</dbReference>
<feature type="region of interest" description="Disordered" evidence="1">
    <location>
        <begin position="183"/>
        <end position="202"/>
    </location>
</feature>
<dbReference type="PANTHER" id="PTHR12243">
    <property type="entry name" value="MADF DOMAIN TRANSCRIPTION FACTOR"/>
    <property type="match status" value="1"/>
</dbReference>
<dbReference type="GeneID" id="112681485"/>
<keyword evidence="3" id="KW-1185">Reference proteome</keyword>
<evidence type="ECO:0000259" key="2">
    <source>
        <dbReference type="PROSITE" id="PS51029"/>
    </source>
</evidence>
<dbReference type="SMART" id="SM00595">
    <property type="entry name" value="MADF"/>
    <property type="match status" value="1"/>
</dbReference>
<dbReference type="Pfam" id="PF10545">
    <property type="entry name" value="MADF_DNA_bdg"/>
    <property type="match status" value="1"/>
</dbReference>
<evidence type="ECO:0000256" key="1">
    <source>
        <dbReference type="SAM" id="MobiDB-lite"/>
    </source>
</evidence>
<evidence type="ECO:0000313" key="4">
    <source>
        <dbReference type="RefSeq" id="XP_025407524.1"/>
    </source>
</evidence>
<accession>A0A8B8F9K5</accession>
<dbReference type="PROSITE" id="PS51029">
    <property type="entry name" value="MADF"/>
    <property type="match status" value="1"/>
</dbReference>
<dbReference type="InterPro" id="IPR039353">
    <property type="entry name" value="TF_Adf1"/>
</dbReference>
<dbReference type="RefSeq" id="XP_025407524.1">
    <property type="nucleotide sequence ID" value="XM_025551739.1"/>
</dbReference>
<evidence type="ECO:0000313" key="3">
    <source>
        <dbReference type="Proteomes" id="UP000694846"/>
    </source>
</evidence>
<dbReference type="GO" id="GO:0006357">
    <property type="term" value="P:regulation of transcription by RNA polymerase II"/>
    <property type="evidence" value="ECO:0007669"/>
    <property type="project" value="TreeGrafter"/>
</dbReference>
<protein>
    <submittedName>
        <fullName evidence="4">Uncharacterized protein LOC112681485</fullName>
    </submittedName>
</protein>
<name>A0A8B8F9K5_9HEMI</name>
<sequence length="202" mass="23423">MNDDKLITLVREYPVLYDSSHEKYNDRNYKSTIWSKIAKEMETTGPSAKTRWASIKDSYRRYVKKNQTVSDKKAKILKKYKQLSFITKFFDKRGTMSSIDDKVTNEEYSRNCEPQHPVDAFLSSIAPVLKKLTPCYWHYAKSEIFASVQNYELKVIMDQEQFVEQLPISTYYTQLCSEQSSSAALSSSNDPSTPETSPFIDL</sequence>